<dbReference type="EMBL" id="CAXIEN010000635">
    <property type="protein sequence ID" value="CAL1301208.1"/>
    <property type="molecule type" value="Genomic_DNA"/>
</dbReference>
<evidence type="ECO:0000256" key="1">
    <source>
        <dbReference type="ARBA" id="ARBA00022723"/>
    </source>
</evidence>
<sequence length="115" mass="13137">MPEFKSFFIPILPLVLGGNAMFSVKCSERGIQLFCCACCSYSTPYKGNLKVHLLTHRDVRPFVCNVCHKSFNQKAHLVTHFRLHSGERPFKCDLCGKAFAQDAALSYHKRTHIKY</sequence>
<keyword evidence="2" id="KW-0677">Repeat</keyword>
<dbReference type="SMART" id="SM00355">
    <property type="entry name" value="ZnF_C2H2"/>
    <property type="match status" value="3"/>
</dbReference>
<dbReference type="Proteomes" id="UP001497382">
    <property type="component" value="Unassembled WGS sequence"/>
</dbReference>
<dbReference type="InterPro" id="IPR036236">
    <property type="entry name" value="Znf_C2H2_sf"/>
</dbReference>
<dbReference type="GO" id="GO:0000977">
    <property type="term" value="F:RNA polymerase II transcription regulatory region sequence-specific DNA binding"/>
    <property type="evidence" value="ECO:0007669"/>
    <property type="project" value="TreeGrafter"/>
</dbReference>
<evidence type="ECO:0000256" key="3">
    <source>
        <dbReference type="ARBA" id="ARBA00022771"/>
    </source>
</evidence>
<reference evidence="8 9" key="1">
    <citation type="submission" date="2024-04" db="EMBL/GenBank/DDBJ databases">
        <authorList>
            <person name="Rising A."/>
            <person name="Reimegard J."/>
            <person name="Sonavane S."/>
            <person name="Akerstrom W."/>
            <person name="Nylinder S."/>
            <person name="Hedman E."/>
            <person name="Kallberg Y."/>
        </authorList>
    </citation>
    <scope>NUCLEOTIDE SEQUENCE [LARGE SCALE GENOMIC DNA]</scope>
</reference>
<proteinExistence type="predicted"/>
<dbReference type="PANTHER" id="PTHR14196:SF12">
    <property type="entry name" value="ZINC FINGER PROTEIN 208-LIKE"/>
    <property type="match status" value="1"/>
</dbReference>
<comment type="caution">
    <text evidence="8">The sequence shown here is derived from an EMBL/GenBank/DDBJ whole genome shotgun (WGS) entry which is preliminary data.</text>
</comment>
<evidence type="ECO:0000313" key="8">
    <source>
        <dbReference type="EMBL" id="CAL1301208.1"/>
    </source>
</evidence>
<dbReference type="FunFam" id="3.30.160.60:FF:000290">
    <property type="entry name" value="Zinc finger protein 697 isoform X1"/>
    <property type="match status" value="1"/>
</dbReference>
<dbReference type="Pfam" id="PF00096">
    <property type="entry name" value="zf-C2H2"/>
    <property type="match status" value="2"/>
</dbReference>
<dbReference type="Gene3D" id="3.30.160.60">
    <property type="entry name" value="Classic Zinc Finger"/>
    <property type="match status" value="2"/>
</dbReference>
<feature type="domain" description="C2H2-type" evidence="7">
    <location>
        <begin position="90"/>
        <end position="115"/>
    </location>
</feature>
<dbReference type="GO" id="GO:0000981">
    <property type="term" value="F:DNA-binding transcription factor activity, RNA polymerase II-specific"/>
    <property type="evidence" value="ECO:0007669"/>
    <property type="project" value="TreeGrafter"/>
</dbReference>
<dbReference type="InterPro" id="IPR050717">
    <property type="entry name" value="C2H2-ZF_Transcription_Reg"/>
</dbReference>
<keyword evidence="4" id="KW-0862">Zinc</keyword>
<keyword evidence="1" id="KW-0479">Metal-binding</keyword>
<accession>A0AAV2BY26</accession>
<evidence type="ECO:0000256" key="2">
    <source>
        <dbReference type="ARBA" id="ARBA00022737"/>
    </source>
</evidence>
<organism evidence="8 9">
    <name type="scientific">Larinioides sclopetarius</name>
    <dbReference type="NCBI Taxonomy" id="280406"/>
    <lineage>
        <taxon>Eukaryota</taxon>
        <taxon>Metazoa</taxon>
        <taxon>Ecdysozoa</taxon>
        <taxon>Arthropoda</taxon>
        <taxon>Chelicerata</taxon>
        <taxon>Arachnida</taxon>
        <taxon>Araneae</taxon>
        <taxon>Araneomorphae</taxon>
        <taxon>Entelegynae</taxon>
        <taxon>Araneoidea</taxon>
        <taxon>Araneidae</taxon>
        <taxon>Larinioides</taxon>
    </lineage>
</organism>
<dbReference type="FunFam" id="3.30.160.60:FF:000303">
    <property type="entry name" value="Zinc finger protein 41"/>
    <property type="match status" value="1"/>
</dbReference>
<keyword evidence="6" id="KW-0732">Signal</keyword>
<dbReference type="SUPFAM" id="SSF57667">
    <property type="entry name" value="beta-beta-alpha zinc fingers"/>
    <property type="match status" value="2"/>
</dbReference>
<dbReference type="PROSITE" id="PS50157">
    <property type="entry name" value="ZINC_FINGER_C2H2_2"/>
    <property type="match status" value="3"/>
</dbReference>
<feature type="domain" description="C2H2-type" evidence="7">
    <location>
        <begin position="62"/>
        <end position="89"/>
    </location>
</feature>
<dbReference type="AlphaFoldDB" id="A0AAV2BY26"/>
<evidence type="ECO:0000313" key="9">
    <source>
        <dbReference type="Proteomes" id="UP001497382"/>
    </source>
</evidence>
<protein>
    <recommendedName>
        <fullName evidence="7">C2H2-type domain-containing protein</fullName>
    </recommendedName>
</protein>
<evidence type="ECO:0000256" key="6">
    <source>
        <dbReference type="SAM" id="SignalP"/>
    </source>
</evidence>
<feature type="chain" id="PRO_5043662634" description="C2H2-type domain-containing protein" evidence="6">
    <location>
        <begin position="18"/>
        <end position="115"/>
    </location>
</feature>
<name>A0AAV2BY26_9ARAC</name>
<keyword evidence="9" id="KW-1185">Reference proteome</keyword>
<evidence type="ECO:0000256" key="4">
    <source>
        <dbReference type="ARBA" id="ARBA00022833"/>
    </source>
</evidence>
<dbReference type="PROSITE" id="PS00028">
    <property type="entry name" value="ZINC_FINGER_C2H2_1"/>
    <property type="match status" value="2"/>
</dbReference>
<feature type="signal peptide" evidence="6">
    <location>
        <begin position="1"/>
        <end position="17"/>
    </location>
</feature>
<dbReference type="InterPro" id="IPR013087">
    <property type="entry name" value="Znf_C2H2_type"/>
</dbReference>
<dbReference type="GO" id="GO:0008270">
    <property type="term" value="F:zinc ion binding"/>
    <property type="evidence" value="ECO:0007669"/>
    <property type="project" value="UniProtKB-KW"/>
</dbReference>
<dbReference type="GO" id="GO:0005634">
    <property type="term" value="C:nucleus"/>
    <property type="evidence" value="ECO:0007669"/>
    <property type="project" value="TreeGrafter"/>
</dbReference>
<gene>
    <name evidence="8" type="ORF">LARSCL_LOCUS22378</name>
</gene>
<keyword evidence="3 5" id="KW-0863">Zinc-finger</keyword>
<dbReference type="PANTHER" id="PTHR14196">
    <property type="entry name" value="ODD-SKIPPED - RELATED"/>
    <property type="match status" value="1"/>
</dbReference>
<evidence type="ECO:0000256" key="5">
    <source>
        <dbReference type="PROSITE-ProRule" id="PRU00042"/>
    </source>
</evidence>
<feature type="domain" description="C2H2-type" evidence="7">
    <location>
        <begin position="34"/>
        <end position="61"/>
    </location>
</feature>
<evidence type="ECO:0000259" key="7">
    <source>
        <dbReference type="PROSITE" id="PS50157"/>
    </source>
</evidence>